<dbReference type="EMBL" id="KN835316">
    <property type="protein sequence ID" value="KIK40078.1"/>
    <property type="molecule type" value="Genomic_DNA"/>
</dbReference>
<dbReference type="PANTHER" id="PTHR19879">
    <property type="entry name" value="TRANSCRIPTION INITIATION FACTOR TFIID"/>
    <property type="match status" value="1"/>
</dbReference>
<dbReference type="Proteomes" id="UP000054485">
    <property type="component" value="Unassembled WGS sequence"/>
</dbReference>
<dbReference type="InterPro" id="IPR015943">
    <property type="entry name" value="WD40/YVTN_repeat-like_dom_sf"/>
</dbReference>
<gene>
    <name evidence="2" type="ORF">CY34DRAFT_88040</name>
</gene>
<feature type="non-terminal residue" evidence="2">
    <location>
        <position position="126"/>
    </location>
</feature>
<dbReference type="InterPro" id="IPR001680">
    <property type="entry name" value="WD40_rpt"/>
</dbReference>
<organism evidence="2 3">
    <name type="scientific">Suillus luteus UH-Slu-Lm8-n1</name>
    <dbReference type="NCBI Taxonomy" id="930992"/>
    <lineage>
        <taxon>Eukaryota</taxon>
        <taxon>Fungi</taxon>
        <taxon>Dikarya</taxon>
        <taxon>Basidiomycota</taxon>
        <taxon>Agaricomycotina</taxon>
        <taxon>Agaricomycetes</taxon>
        <taxon>Agaricomycetidae</taxon>
        <taxon>Boletales</taxon>
        <taxon>Suillineae</taxon>
        <taxon>Suillaceae</taxon>
        <taxon>Suillus</taxon>
    </lineage>
</organism>
<dbReference type="SMART" id="SM00320">
    <property type="entry name" value="WD40"/>
    <property type="match status" value="2"/>
</dbReference>
<dbReference type="SUPFAM" id="SSF50998">
    <property type="entry name" value="Quinoprotein alcohol dehydrogenase-like"/>
    <property type="match status" value="1"/>
</dbReference>
<protein>
    <submittedName>
        <fullName evidence="2">Uncharacterized protein</fullName>
    </submittedName>
</protein>
<name>A0A0D0B8M3_9AGAM</name>
<dbReference type="InterPro" id="IPR011047">
    <property type="entry name" value="Quinoprotein_ADH-like_sf"/>
</dbReference>
<dbReference type="PANTHER" id="PTHR19879:SF9">
    <property type="entry name" value="TRANSCRIPTION INITIATION FACTOR TFIID SUBUNIT 5"/>
    <property type="match status" value="1"/>
</dbReference>
<dbReference type="OrthoDB" id="538223at2759"/>
<dbReference type="Gene3D" id="2.130.10.10">
    <property type="entry name" value="YVTN repeat-like/Quinoprotein amine dehydrogenase"/>
    <property type="match status" value="1"/>
</dbReference>
<sequence>MLPQPAAAAKNSILAPVSTLVGHGLSISSISYFLDGKQMISGSSDKSVRRWDLQEGKEIVEARDVCEQGVGAVAVSRDGRRVASADKSGELKVRDVETGIMMKIIQGHSRINCIDISADCTLLASG</sequence>
<dbReference type="HOGENOM" id="CLU_000288_57_30_1"/>
<dbReference type="AlphaFoldDB" id="A0A0D0B8M3"/>
<reference evidence="2 3" key="1">
    <citation type="submission" date="2014-04" db="EMBL/GenBank/DDBJ databases">
        <authorList>
            <consortium name="DOE Joint Genome Institute"/>
            <person name="Kuo A."/>
            <person name="Ruytinx J."/>
            <person name="Rineau F."/>
            <person name="Colpaert J."/>
            <person name="Kohler A."/>
            <person name="Nagy L.G."/>
            <person name="Floudas D."/>
            <person name="Copeland A."/>
            <person name="Barry K.W."/>
            <person name="Cichocki N."/>
            <person name="Veneault-Fourrey C."/>
            <person name="LaButti K."/>
            <person name="Lindquist E.A."/>
            <person name="Lipzen A."/>
            <person name="Lundell T."/>
            <person name="Morin E."/>
            <person name="Murat C."/>
            <person name="Sun H."/>
            <person name="Tunlid A."/>
            <person name="Henrissat B."/>
            <person name="Grigoriev I.V."/>
            <person name="Hibbett D.S."/>
            <person name="Martin F."/>
            <person name="Nordberg H.P."/>
            <person name="Cantor M.N."/>
            <person name="Hua S.X."/>
        </authorList>
    </citation>
    <scope>NUCLEOTIDE SEQUENCE [LARGE SCALE GENOMIC DNA]</scope>
    <source>
        <strain evidence="2 3">UH-Slu-Lm8-n1</strain>
    </source>
</reference>
<dbReference type="PROSITE" id="PS50294">
    <property type="entry name" value="WD_REPEATS_REGION"/>
    <property type="match status" value="1"/>
</dbReference>
<dbReference type="PROSITE" id="PS50082">
    <property type="entry name" value="WD_REPEATS_2"/>
    <property type="match status" value="1"/>
</dbReference>
<evidence type="ECO:0000313" key="3">
    <source>
        <dbReference type="Proteomes" id="UP000054485"/>
    </source>
</evidence>
<dbReference type="STRING" id="930992.A0A0D0B8M3"/>
<dbReference type="InParanoid" id="A0A0D0B8M3"/>
<keyword evidence="1" id="KW-0853">WD repeat</keyword>
<evidence type="ECO:0000313" key="2">
    <source>
        <dbReference type="EMBL" id="KIK40078.1"/>
    </source>
</evidence>
<feature type="repeat" description="WD" evidence="1">
    <location>
        <begin position="20"/>
        <end position="61"/>
    </location>
</feature>
<accession>A0A0D0B8M3</accession>
<proteinExistence type="predicted"/>
<dbReference type="Pfam" id="PF00400">
    <property type="entry name" value="WD40"/>
    <property type="match status" value="2"/>
</dbReference>
<keyword evidence="3" id="KW-1185">Reference proteome</keyword>
<reference evidence="3" key="2">
    <citation type="submission" date="2015-01" db="EMBL/GenBank/DDBJ databases">
        <title>Evolutionary Origins and Diversification of the Mycorrhizal Mutualists.</title>
        <authorList>
            <consortium name="DOE Joint Genome Institute"/>
            <consortium name="Mycorrhizal Genomics Consortium"/>
            <person name="Kohler A."/>
            <person name="Kuo A."/>
            <person name="Nagy L.G."/>
            <person name="Floudas D."/>
            <person name="Copeland A."/>
            <person name="Barry K.W."/>
            <person name="Cichocki N."/>
            <person name="Veneault-Fourrey C."/>
            <person name="LaButti K."/>
            <person name="Lindquist E.A."/>
            <person name="Lipzen A."/>
            <person name="Lundell T."/>
            <person name="Morin E."/>
            <person name="Murat C."/>
            <person name="Riley R."/>
            <person name="Ohm R."/>
            <person name="Sun H."/>
            <person name="Tunlid A."/>
            <person name="Henrissat B."/>
            <person name="Grigoriev I.V."/>
            <person name="Hibbett D.S."/>
            <person name="Martin F."/>
        </authorList>
    </citation>
    <scope>NUCLEOTIDE SEQUENCE [LARGE SCALE GENOMIC DNA]</scope>
    <source>
        <strain evidence="3">UH-Slu-Lm8-n1</strain>
    </source>
</reference>
<evidence type="ECO:0000256" key="1">
    <source>
        <dbReference type="PROSITE-ProRule" id="PRU00221"/>
    </source>
</evidence>